<evidence type="ECO:0000313" key="1">
    <source>
        <dbReference type="EMBL" id="KAK4731534.1"/>
    </source>
</evidence>
<name>A0AAV9M2M8_9SOLN</name>
<organism evidence="1 2">
    <name type="scientific">Solanum pinnatisectum</name>
    <name type="common">tansyleaf nightshade</name>
    <dbReference type="NCBI Taxonomy" id="50273"/>
    <lineage>
        <taxon>Eukaryota</taxon>
        <taxon>Viridiplantae</taxon>
        <taxon>Streptophyta</taxon>
        <taxon>Embryophyta</taxon>
        <taxon>Tracheophyta</taxon>
        <taxon>Spermatophyta</taxon>
        <taxon>Magnoliopsida</taxon>
        <taxon>eudicotyledons</taxon>
        <taxon>Gunneridae</taxon>
        <taxon>Pentapetalae</taxon>
        <taxon>asterids</taxon>
        <taxon>lamiids</taxon>
        <taxon>Solanales</taxon>
        <taxon>Solanaceae</taxon>
        <taxon>Solanoideae</taxon>
        <taxon>Solaneae</taxon>
        <taxon>Solanum</taxon>
    </lineage>
</organism>
<sequence>MNSCDKEMFACSKPYVDNFWPCSEEMGVVMVLLFLPNAPPQKNDVKTEEKFNNFYGELLVLIGGKQVHFDPARINTYNCLLEADNEFHKEKEREVGQDWFATHFHGLHRPKWIEESHWIDSLYRVIPSMNETHVSLDKVLLICAIMRIIPINVEHIIV</sequence>
<evidence type="ECO:0000313" key="2">
    <source>
        <dbReference type="Proteomes" id="UP001311915"/>
    </source>
</evidence>
<keyword evidence="2" id="KW-1185">Reference proteome</keyword>
<comment type="caution">
    <text evidence="1">The sequence shown here is derived from an EMBL/GenBank/DDBJ whole genome shotgun (WGS) entry which is preliminary data.</text>
</comment>
<accession>A0AAV9M2M8</accession>
<gene>
    <name evidence="1" type="ORF">R3W88_024522</name>
</gene>
<dbReference type="EMBL" id="JAWPEI010000003">
    <property type="protein sequence ID" value="KAK4731534.1"/>
    <property type="molecule type" value="Genomic_DNA"/>
</dbReference>
<reference evidence="1 2" key="1">
    <citation type="submission" date="2023-10" db="EMBL/GenBank/DDBJ databases">
        <title>Genome-Wide Identification Analysis in wild type Solanum Pinnatisectum Reveals Some Genes Defensing Phytophthora Infestans.</title>
        <authorList>
            <person name="Sun C."/>
        </authorList>
    </citation>
    <scope>NUCLEOTIDE SEQUENCE [LARGE SCALE GENOMIC DNA]</scope>
    <source>
        <strain evidence="1">LQN</strain>
        <tissue evidence="1">Leaf</tissue>
    </source>
</reference>
<protein>
    <submittedName>
        <fullName evidence="1">Uncharacterized protein</fullName>
    </submittedName>
</protein>
<dbReference type="Proteomes" id="UP001311915">
    <property type="component" value="Unassembled WGS sequence"/>
</dbReference>
<dbReference type="AlphaFoldDB" id="A0AAV9M2M8"/>
<proteinExistence type="predicted"/>